<protein>
    <recommendedName>
        <fullName evidence="4">C4-dicarboxylate ABC transporter</fullName>
    </recommendedName>
</protein>
<keyword evidence="1" id="KW-0812">Transmembrane</keyword>
<dbReference type="RefSeq" id="WP_191101382.1">
    <property type="nucleotide sequence ID" value="NZ_JACXXH010000005.1"/>
</dbReference>
<proteinExistence type="predicted"/>
<reference evidence="2 3" key="1">
    <citation type="submission" date="2020-09" db="EMBL/GenBank/DDBJ databases">
        <title>Bacillus nautilus sp. nov., Chryseoglobus crepusculi sp. nov, and Psychrobacter noctis sp. nov., isolated from deep-sea sponges from the equatorial Atlantic.</title>
        <authorList>
            <person name="Stennett H.L."/>
            <person name="Williams S.E."/>
        </authorList>
    </citation>
    <scope>NUCLEOTIDE SEQUENCE [LARGE SCALE GENOMIC DNA]</scope>
    <source>
        <strain evidence="2 3">28M-24</strain>
    </source>
</reference>
<evidence type="ECO:0008006" key="4">
    <source>
        <dbReference type="Google" id="ProtNLM"/>
    </source>
</evidence>
<dbReference type="EMBL" id="JACXXH010000005">
    <property type="protein sequence ID" value="MBD3863725.1"/>
    <property type="molecule type" value="Genomic_DNA"/>
</dbReference>
<gene>
    <name evidence="2" type="ORF">IEG06_09700</name>
</gene>
<feature type="transmembrane region" description="Helical" evidence="1">
    <location>
        <begin position="9"/>
        <end position="27"/>
    </location>
</feature>
<keyword evidence="3" id="KW-1185">Reference proteome</keyword>
<keyword evidence="1" id="KW-0472">Membrane</keyword>
<evidence type="ECO:0000313" key="2">
    <source>
        <dbReference type="EMBL" id="MBD3863725.1"/>
    </source>
</evidence>
<comment type="caution">
    <text evidence="2">The sequence shown here is derived from an EMBL/GenBank/DDBJ whole genome shotgun (WGS) entry which is preliminary data.</text>
</comment>
<dbReference type="Proteomes" id="UP000627521">
    <property type="component" value="Unassembled WGS sequence"/>
</dbReference>
<feature type="transmembrane region" description="Helical" evidence="1">
    <location>
        <begin position="39"/>
        <end position="58"/>
    </location>
</feature>
<sequence>MSSIFKKKISYLISGLVFLAYAFYRLYHFFNEATFNPVRLIIALVFFGYGGYAIYTYINSIKEK</sequence>
<evidence type="ECO:0000256" key="1">
    <source>
        <dbReference type="SAM" id="Phobius"/>
    </source>
</evidence>
<organism evidence="2 3">
    <name type="scientific">Olleya marilimosa</name>
    <dbReference type="NCBI Taxonomy" id="272164"/>
    <lineage>
        <taxon>Bacteria</taxon>
        <taxon>Pseudomonadati</taxon>
        <taxon>Bacteroidota</taxon>
        <taxon>Flavobacteriia</taxon>
        <taxon>Flavobacteriales</taxon>
        <taxon>Flavobacteriaceae</taxon>
    </lineage>
</organism>
<accession>A0ABR8LV65</accession>
<keyword evidence="1" id="KW-1133">Transmembrane helix</keyword>
<name>A0ABR8LV65_9FLAO</name>
<evidence type="ECO:0000313" key="3">
    <source>
        <dbReference type="Proteomes" id="UP000627521"/>
    </source>
</evidence>